<feature type="compositionally biased region" description="Basic and acidic residues" evidence="1">
    <location>
        <begin position="1"/>
        <end position="23"/>
    </location>
</feature>
<feature type="region of interest" description="Disordered" evidence="1">
    <location>
        <begin position="1"/>
        <end position="45"/>
    </location>
</feature>
<comment type="caution">
    <text evidence="2">The sequence shown here is derived from an EMBL/GenBank/DDBJ whole genome shotgun (WGS) entry which is preliminary data.</text>
</comment>
<organism evidence="2 3">
    <name type="scientific">Pholiota conissans</name>
    <dbReference type="NCBI Taxonomy" id="109636"/>
    <lineage>
        <taxon>Eukaryota</taxon>
        <taxon>Fungi</taxon>
        <taxon>Dikarya</taxon>
        <taxon>Basidiomycota</taxon>
        <taxon>Agaricomycotina</taxon>
        <taxon>Agaricomycetes</taxon>
        <taxon>Agaricomycetidae</taxon>
        <taxon>Agaricales</taxon>
        <taxon>Agaricineae</taxon>
        <taxon>Strophariaceae</taxon>
        <taxon>Pholiota</taxon>
    </lineage>
</organism>
<reference evidence="2" key="1">
    <citation type="submission" date="2020-11" db="EMBL/GenBank/DDBJ databases">
        <authorList>
            <consortium name="DOE Joint Genome Institute"/>
            <person name="Ahrendt S."/>
            <person name="Riley R."/>
            <person name="Andreopoulos W."/>
            <person name="Labutti K."/>
            <person name="Pangilinan J."/>
            <person name="Ruiz-Duenas F.J."/>
            <person name="Barrasa J.M."/>
            <person name="Sanchez-Garcia M."/>
            <person name="Camarero S."/>
            <person name="Miyauchi S."/>
            <person name="Serrano A."/>
            <person name="Linde D."/>
            <person name="Babiker R."/>
            <person name="Drula E."/>
            <person name="Ayuso-Fernandez I."/>
            <person name="Pacheco R."/>
            <person name="Padilla G."/>
            <person name="Ferreira P."/>
            <person name="Barriuso J."/>
            <person name="Kellner H."/>
            <person name="Castanera R."/>
            <person name="Alfaro M."/>
            <person name="Ramirez L."/>
            <person name="Pisabarro A.G."/>
            <person name="Kuo A."/>
            <person name="Tritt A."/>
            <person name="Lipzen A."/>
            <person name="He G."/>
            <person name="Yan M."/>
            <person name="Ng V."/>
            <person name="Cullen D."/>
            <person name="Martin F."/>
            <person name="Rosso M.-N."/>
            <person name="Henrissat B."/>
            <person name="Hibbett D."/>
            <person name="Martinez A.T."/>
            <person name="Grigoriev I.V."/>
        </authorList>
    </citation>
    <scope>NUCLEOTIDE SEQUENCE</scope>
    <source>
        <strain evidence="2">CIRM-BRFM 674</strain>
    </source>
</reference>
<evidence type="ECO:0000313" key="3">
    <source>
        <dbReference type="Proteomes" id="UP000807469"/>
    </source>
</evidence>
<evidence type="ECO:0000313" key="2">
    <source>
        <dbReference type="EMBL" id="KAF9482878.1"/>
    </source>
</evidence>
<protein>
    <submittedName>
        <fullName evidence="2">Uncharacterized protein</fullName>
    </submittedName>
</protein>
<dbReference type="AlphaFoldDB" id="A0A9P5Z945"/>
<accession>A0A9P5Z945</accession>
<keyword evidence="3" id="KW-1185">Reference proteome</keyword>
<evidence type="ECO:0000256" key="1">
    <source>
        <dbReference type="SAM" id="MobiDB-lite"/>
    </source>
</evidence>
<dbReference type="EMBL" id="MU155160">
    <property type="protein sequence ID" value="KAF9482878.1"/>
    <property type="molecule type" value="Genomic_DNA"/>
</dbReference>
<proteinExistence type="predicted"/>
<gene>
    <name evidence="2" type="ORF">BDN70DRAFT_874469</name>
</gene>
<sequence length="65" mass="7386">MPRGTLDRISECGRHEDTASSREGRKRKKKTVEYASPRRNAHKEVARRTNAAEALGYMAHVHVLV</sequence>
<name>A0A9P5Z945_9AGAR</name>
<dbReference type="Proteomes" id="UP000807469">
    <property type="component" value="Unassembled WGS sequence"/>
</dbReference>